<gene>
    <name evidence="2" type="ORF">HJC23_007125</name>
</gene>
<proteinExistence type="predicted"/>
<dbReference type="EMBL" id="JABMIG020000458">
    <property type="protein sequence ID" value="KAL3777225.1"/>
    <property type="molecule type" value="Genomic_DNA"/>
</dbReference>
<feature type="compositionally biased region" description="Low complexity" evidence="1">
    <location>
        <begin position="192"/>
        <end position="208"/>
    </location>
</feature>
<protein>
    <submittedName>
        <fullName evidence="2">Uncharacterized protein</fullName>
    </submittedName>
</protein>
<dbReference type="AlphaFoldDB" id="A0ABD3NTT0"/>
<feature type="compositionally biased region" description="Polar residues" evidence="1">
    <location>
        <begin position="765"/>
        <end position="774"/>
    </location>
</feature>
<organism evidence="2 3">
    <name type="scientific">Cyclotella cryptica</name>
    <dbReference type="NCBI Taxonomy" id="29204"/>
    <lineage>
        <taxon>Eukaryota</taxon>
        <taxon>Sar</taxon>
        <taxon>Stramenopiles</taxon>
        <taxon>Ochrophyta</taxon>
        <taxon>Bacillariophyta</taxon>
        <taxon>Coscinodiscophyceae</taxon>
        <taxon>Thalassiosirophycidae</taxon>
        <taxon>Stephanodiscales</taxon>
        <taxon>Stephanodiscaceae</taxon>
        <taxon>Cyclotella</taxon>
    </lineage>
</organism>
<feature type="non-terminal residue" evidence="2">
    <location>
        <position position="1"/>
    </location>
</feature>
<evidence type="ECO:0000313" key="2">
    <source>
        <dbReference type="EMBL" id="KAL3777225.1"/>
    </source>
</evidence>
<comment type="caution">
    <text evidence="2">The sequence shown here is derived from an EMBL/GenBank/DDBJ whole genome shotgun (WGS) entry which is preliminary data.</text>
</comment>
<feature type="compositionally biased region" description="Low complexity" evidence="1">
    <location>
        <begin position="304"/>
        <end position="319"/>
    </location>
</feature>
<feature type="compositionally biased region" description="Gly residues" evidence="1">
    <location>
        <begin position="407"/>
        <end position="430"/>
    </location>
</feature>
<evidence type="ECO:0000313" key="3">
    <source>
        <dbReference type="Proteomes" id="UP001516023"/>
    </source>
</evidence>
<reference evidence="2 3" key="1">
    <citation type="journal article" date="2020" name="G3 (Bethesda)">
        <title>Improved Reference Genome for Cyclotella cryptica CCMP332, a Model for Cell Wall Morphogenesis, Salinity Adaptation, and Lipid Production in Diatoms (Bacillariophyta).</title>
        <authorList>
            <person name="Roberts W.R."/>
            <person name="Downey K.M."/>
            <person name="Ruck E.C."/>
            <person name="Traller J.C."/>
            <person name="Alverson A.J."/>
        </authorList>
    </citation>
    <scope>NUCLEOTIDE SEQUENCE [LARGE SCALE GENOMIC DNA]</scope>
    <source>
        <strain evidence="2 3">CCMP332</strain>
    </source>
</reference>
<feature type="compositionally biased region" description="Polar residues" evidence="1">
    <location>
        <begin position="176"/>
        <end position="191"/>
    </location>
</feature>
<keyword evidence="3" id="KW-1185">Reference proteome</keyword>
<feature type="compositionally biased region" description="Low complexity" evidence="1">
    <location>
        <begin position="263"/>
        <end position="277"/>
    </location>
</feature>
<feature type="compositionally biased region" description="Low complexity" evidence="1">
    <location>
        <begin position="750"/>
        <end position="764"/>
    </location>
</feature>
<feature type="region of interest" description="Disordered" evidence="1">
    <location>
        <begin position="699"/>
        <end position="774"/>
    </location>
</feature>
<evidence type="ECO:0000256" key="1">
    <source>
        <dbReference type="SAM" id="MobiDB-lite"/>
    </source>
</evidence>
<feature type="region of interest" description="Disordered" evidence="1">
    <location>
        <begin position="133"/>
        <end position="208"/>
    </location>
</feature>
<accession>A0ABD3NTT0</accession>
<sequence length="811" mass="85568">QTSTTWPHYLLLEITFDSNPSQTSWKFSNARSTTVLDYTSFGDYAGYEEGQTAKERINILTEEDLDGDPLVEGTVREYMFVIYDEGGDGLCCTAGQGKYSLYSRGKLLFVGNAFGTMEDHSVSIDPADFLESDVNSSASGSGGGSSSSSASTGSSSNSTSGGGTSTTTTTGSNTTVAQWNTTITPSPTIKNTSPTIAPAPTAKPITPSAQFSVDQDRWYCGSSWDWVINNCEEAVPCPGGDFSVCPENFACFASTPCTPEPTDSPSDAPSMMPSYAPTASPTKSPWSETAFLAFLYGESNNPDGETSGNEQSSGSSNNSDMLASQVNDALQNFNELQYHFYCGYSWDHADETCNKFCPTGDRSECPDGMECYSNTRCDGRDTPPPTISPAPTISSAPVDSFMVNIGGSSGGGTSAGGGTGSSSSGEGGNGDTTNNNDNGSTNLKYETCTLCPENELNDSQSININGKTVTCRDVENMFHYENVLLGSSTCSGVQKMYQDMCCYDKCSLCETSDGDFLDLQDALIKQGGYSATCQEVNDILSATPKEDKLCYDAKKQLAGDCCYDQCTLCNADAGETTSWYATVSFQGIQSTCLGLDFMLRTEQVGSSTYRCDSIRSSYSSACCYTAPADPCQLCEADGTVYEVNAAKSVSVTERASTTSCAWINDNLAKVANDDQQCKEGKGAYFGQCCELSNIITVPNKEGDGSDVDTGSTGNSGGDVHNGGAVAGSRPNGEPGAPSATPPSSPTIGENNVSSVENVSSFPSSGEANSSSTENNYWGSSGGMWNVSEWNPPSGSYPFRASTCMVVNICFL</sequence>
<name>A0ABD3NTT0_9STRA</name>
<dbReference type="Proteomes" id="UP001516023">
    <property type="component" value="Unassembled WGS sequence"/>
</dbReference>
<feature type="compositionally biased region" description="Low complexity" evidence="1">
    <location>
        <begin position="146"/>
        <end position="175"/>
    </location>
</feature>
<feature type="region of interest" description="Disordered" evidence="1">
    <location>
        <begin position="377"/>
        <end position="438"/>
    </location>
</feature>
<feature type="region of interest" description="Disordered" evidence="1">
    <location>
        <begin position="258"/>
        <end position="283"/>
    </location>
</feature>
<feature type="non-terminal residue" evidence="2">
    <location>
        <position position="811"/>
    </location>
</feature>
<feature type="region of interest" description="Disordered" evidence="1">
    <location>
        <begin position="297"/>
        <end position="321"/>
    </location>
</feature>